<dbReference type="EMBL" id="LDPZ01000014">
    <property type="protein sequence ID" value="KTQ96600.1"/>
    <property type="molecule type" value="Genomic_DNA"/>
</dbReference>
<feature type="compositionally biased region" description="Pro residues" evidence="1">
    <location>
        <begin position="103"/>
        <end position="145"/>
    </location>
</feature>
<feature type="compositionally biased region" description="Low complexity" evidence="1">
    <location>
        <begin position="390"/>
        <end position="404"/>
    </location>
</feature>
<evidence type="ECO:0000256" key="2">
    <source>
        <dbReference type="SAM" id="Phobius"/>
    </source>
</evidence>
<feature type="compositionally biased region" description="Polar residues" evidence="1">
    <location>
        <begin position="353"/>
        <end position="364"/>
    </location>
</feature>
<evidence type="ECO:0000313" key="3">
    <source>
        <dbReference type="EMBL" id="KTQ96600.1"/>
    </source>
</evidence>
<dbReference type="PRINTS" id="PR01217">
    <property type="entry name" value="PRICHEXTENSN"/>
</dbReference>
<comment type="caution">
    <text evidence="3">The sequence shown here is derived from an EMBL/GenBank/DDBJ whole genome shotgun (WGS) entry which is preliminary data.</text>
</comment>
<feature type="compositionally biased region" description="Basic and acidic residues" evidence="1">
    <location>
        <begin position="80"/>
        <end position="89"/>
    </location>
</feature>
<feature type="compositionally biased region" description="Low complexity" evidence="1">
    <location>
        <begin position="91"/>
        <end position="102"/>
    </location>
</feature>
<keyword evidence="2" id="KW-0472">Membrane</keyword>
<feature type="region of interest" description="Disordered" evidence="1">
    <location>
        <begin position="350"/>
        <end position="404"/>
    </location>
</feature>
<feature type="compositionally biased region" description="Low complexity" evidence="1">
    <location>
        <begin position="453"/>
        <end position="466"/>
    </location>
</feature>
<feature type="compositionally biased region" description="Pro residues" evidence="1">
    <location>
        <begin position="165"/>
        <end position="178"/>
    </location>
</feature>
<dbReference type="STRING" id="401562.NS365_13540"/>
<dbReference type="AlphaFoldDB" id="A0A175RAB2"/>
<sequence>MANLTAVLRKTIDGLPNASPQLRAKVYEKARAAITRQIEAANPPLEDHVVEARYRVLEDAIRETEAHYNPPQDEVPPAELDARAPERAETPALEPVRAEPAPVAVPAPPAPALPQAPPPGFAAPRPLPPVPGYQPSPPPIIPEPQEPAEEWSAPVRIEEPRRDLPPQPAAERPLPPVFTPRATPTTRPPPLPPTPRAPLNETVGSARPGETPAMRPAFPGSLPPVRAPSSGPERTVLPGGLERADTELPRVGEVGPTEPAPPAPVDPRASRQLRPASLPLPTAERSGGGAPPYAGIPEPDLAAPRYPARRAQGKDRSRLSLGVAIGAIVLLGGLGTYYLDDIRSLVTGGGSGQVASNSSNTTDSAEPPASVPANETPATAAAPQGAVNDTAPAATSPATNTSTARQFTQRLLPDGSEVDEGPGVGGVNPLEEGTNVVAAEINPAATQPPPTAAEPAPTTPTQTPAQGAIPVGQRAVFYEERSANREGTQQDGNVVWSLVQEPPAEGKPAEPAIQAVADIPSTGMKMTMTIRRNADQTLPASHVIEVMFDTPNGAPGGGIENVQRLALKPTEQARGEPLIGISGKISDGFFIIALNDLPEAVRSNLALLGKEEWIDIPLAYSSGQRALMSIEKGIPGARVFKQALDAWAAKKN</sequence>
<feature type="region of interest" description="Disordered" evidence="1">
    <location>
        <begin position="445"/>
        <end position="466"/>
    </location>
</feature>
<dbReference type="OrthoDB" id="8442940at2"/>
<name>A0A175RAB2_9HYPH</name>
<feature type="compositionally biased region" description="Pro residues" evidence="1">
    <location>
        <begin position="186"/>
        <end position="196"/>
    </location>
</feature>
<reference evidence="3 4" key="1">
    <citation type="journal article" date="2016" name="Front. Microbiol.">
        <title>Genomic Resource of Rice Seed Associated Bacteria.</title>
        <authorList>
            <person name="Midha S."/>
            <person name="Bansal K."/>
            <person name="Sharma S."/>
            <person name="Kumar N."/>
            <person name="Patil P.P."/>
            <person name="Chaudhry V."/>
            <person name="Patil P.B."/>
        </authorList>
    </citation>
    <scope>NUCLEOTIDE SEQUENCE [LARGE SCALE GENOMIC DNA]</scope>
    <source>
        <strain evidence="3 4">NS226</strain>
    </source>
</reference>
<feature type="transmembrane region" description="Helical" evidence="2">
    <location>
        <begin position="319"/>
        <end position="339"/>
    </location>
</feature>
<dbReference type="Proteomes" id="UP000078272">
    <property type="component" value="Unassembled WGS sequence"/>
</dbReference>
<evidence type="ECO:0000313" key="4">
    <source>
        <dbReference type="Proteomes" id="UP000078272"/>
    </source>
</evidence>
<organism evidence="3 4">
    <name type="scientific">Aureimonas ureilytica</name>
    <dbReference type="NCBI Taxonomy" id="401562"/>
    <lineage>
        <taxon>Bacteria</taxon>
        <taxon>Pseudomonadati</taxon>
        <taxon>Pseudomonadota</taxon>
        <taxon>Alphaproteobacteria</taxon>
        <taxon>Hyphomicrobiales</taxon>
        <taxon>Aurantimonadaceae</taxon>
        <taxon>Aureimonas</taxon>
    </lineage>
</organism>
<gene>
    <name evidence="3" type="ORF">NS226_07360</name>
</gene>
<evidence type="ECO:0000256" key="1">
    <source>
        <dbReference type="SAM" id="MobiDB-lite"/>
    </source>
</evidence>
<accession>A0A175RAB2</accession>
<keyword evidence="2" id="KW-1133">Transmembrane helix</keyword>
<proteinExistence type="predicted"/>
<dbReference type="PATRIC" id="fig|401562.3.peg.774"/>
<keyword evidence="2" id="KW-0812">Transmembrane</keyword>
<protein>
    <submittedName>
        <fullName evidence="3">Uncharacterized protein</fullName>
    </submittedName>
</protein>
<feature type="region of interest" description="Disordered" evidence="1">
    <location>
        <begin position="65"/>
        <end position="303"/>
    </location>
</feature>
<dbReference type="RefSeq" id="WP_058634424.1">
    <property type="nucleotide sequence ID" value="NZ_LDPZ01000014.1"/>
</dbReference>